<proteinExistence type="predicted"/>
<evidence type="ECO:0000313" key="3">
    <source>
        <dbReference type="Proteomes" id="UP001634007"/>
    </source>
</evidence>
<dbReference type="AlphaFoldDB" id="A0ABD3LMX8"/>
<dbReference type="EMBL" id="JBJKBG010000001">
    <property type="protein sequence ID" value="KAL3752727.1"/>
    <property type="molecule type" value="Genomic_DNA"/>
</dbReference>
<comment type="caution">
    <text evidence="2">The sequence shown here is derived from an EMBL/GenBank/DDBJ whole genome shotgun (WGS) entry which is preliminary data.</text>
</comment>
<protein>
    <submittedName>
        <fullName evidence="2">Uncharacterized protein</fullName>
    </submittedName>
</protein>
<accession>A0ABD3LMX8</accession>
<organism evidence="2 3">
    <name type="scientific">Eucalyptus globulus</name>
    <name type="common">Tasmanian blue gum</name>
    <dbReference type="NCBI Taxonomy" id="34317"/>
    <lineage>
        <taxon>Eukaryota</taxon>
        <taxon>Viridiplantae</taxon>
        <taxon>Streptophyta</taxon>
        <taxon>Embryophyta</taxon>
        <taxon>Tracheophyta</taxon>
        <taxon>Spermatophyta</taxon>
        <taxon>Magnoliopsida</taxon>
        <taxon>eudicotyledons</taxon>
        <taxon>Gunneridae</taxon>
        <taxon>Pentapetalae</taxon>
        <taxon>rosids</taxon>
        <taxon>malvids</taxon>
        <taxon>Myrtales</taxon>
        <taxon>Myrtaceae</taxon>
        <taxon>Myrtoideae</taxon>
        <taxon>Eucalypteae</taxon>
        <taxon>Eucalyptus</taxon>
    </lineage>
</organism>
<name>A0ABD3LMX8_EUCGL</name>
<reference evidence="2 3" key="1">
    <citation type="submission" date="2024-11" db="EMBL/GenBank/DDBJ databases">
        <title>Chromosome-level genome assembly of Eucalyptus globulus Labill. provides insights into its genome evolution.</title>
        <authorList>
            <person name="Li X."/>
        </authorList>
    </citation>
    <scope>NUCLEOTIDE SEQUENCE [LARGE SCALE GENOMIC DNA]</scope>
    <source>
        <strain evidence="2">CL2024</strain>
        <tissue evidence="2">Fresh tender leaves</tissue>
    </source>
</reference>
<feature type="compositionally biased region" description="Low complexity" evidence="1">
    <location>
        <begin position="22"/>
        <end position="33"/>
    </location>
</feature>
<feature type="region of interest" description="Disordered" evidence="1">
    <location>
        <begin position="1"/>
        <end position="39"/>
    </location>
</feature>
<gene>
    <name evidence="2" type="ORF">ACJRO7_000175</name>
</gene>
<keyword evidence="3" id="KW-1185">Reference proteome</keyword>
<sequence>MSNIQETRSVVAPDGPPPLPSPNVNSAASSSATAKHRPEKEIWLRAMTHRMSPEKRLTLHPYETEAATPCWGTIFDSGDIAAPRWGTI</sequence>
<evidence type="ECO:0000256" key="1">
    <source>
        <dbReference type="SAM" id="MobiDB-lite"/>
    </source>
</evidence>
<evidence type="ECO:0000313" key="2">
    <source>
        <dbReference type="EMBL" id="KAL3752727.1"/>
    </source>
</evidence>
<dbReference type="Proteomes" id="UP001634007">
    <property type="component" value="Unassembled WGS sequence"/>
</dbReference>